<accession>A0ABS9K1Z9</accession>
<proteinExistence type="predicted"/>
<name>A0ABS9K1Z9_9RHOO</name>
<comment type="caution">
    <text evidence="1">The sequence shown here is derived from an EMBL/GenBank/DDBJ whole genome shotgun (WGS) entry which is preliminary data.</text>
</comment>
<dbReference type="RefSeq" id="WP_275709911.1">
    <property type="nucleotide sequence ID" value="NZ_JAKLTN010000002.1"/>
</dbReference>
<protein>
    <submittedName>
        <fullName evidence="1">Uncharacterized protein</fullName>
    </submittedName>
</protein>
<dbReference type="Proteomes" id="UP001165384">
    <property type="component" value="Unassembled WGS sequence"/>
</dbReference>
<evidence type="ECO:0000313" key="2">
    <source>
        <dbReference type="Proteomes" id="UP001165384"/>
    </source>
</evidence>
<organism evidence="1 2">
    <name type="scientific">Dechloromonas hankyongensis</name>
    <dbReference type="NCBI Taxonomy" id="2908002"/>
    <lineage>
        <taxon>Bacteria</taxon>
        <taxon>Pseudomonadati</taxon>
        <taxon>Pseudomonadota</taxon>
        <taxon>Betaproteobacteria</taxon>
        <taxon>Rhodocyclales</taxon>
        <taxon>Azonexaceae</taxon>
        <taxon>Dechloromonas</taxon>
    </lineage>
</organism>
<evidence type="ECO:0000313" key="1">
    <source>
        <dbReference type="EMBL" id="MCG2577146.1"/>
    </source>
</evidence>
<sequence>MTNAVLSPCLTEADHLATYVAGVGRLSEKLATIAANQRGSERSLGRAAAALRAMAALNHRYQCPDLRNRPLDNENVAGASR</sequence>
<keyword evidence="2" id="KW-1185">Reference proteome</keyword>
<reference evidence="1" key="1">
    <citation type="submission" date="2022-01" db="EMBL/GenBank/DDBJ databases">
        <authorList>
            <person name="Jo J.-H."/>
            <person name="Im W.-T."/>
        </authorList>
    </citation>
    <scope>NUCLEOTIDE SEQUENCE</scope>
    <source>
        <strain evidence="1">XY25</strain>
    </source>
</reference>
<dbReference type="EMBL" id="JAKLTN010000002">
    <property type="protein sequence ID" value="MCG2577146.1"/>
    <property type="molecule type" value="Genomic_DNA"/>
</dbReference>
<gene>
    <name evidence="1" type="ORF">LZ012_09065</name>
</gene>